<protein>
    <submittedName>
        <fullName evidence="1">Uncharacterized protein</fullName>
    </submittedName>
</protein>
<organism evidence="1 2">
    <name type="scientific">Lactobacillus phage SA-C12</name>
    <dbReference type="NCBI Taxonomy" id="1755697"/>
    <lineage>
        <taxon>Viruses</taxon>
        <taxon>Duplodnaviria</taxon>
        <taxon>Heunggongvirae</taxon>
        <taxon>Uroviricota</taxon>
        <taxon>Caudoviricetes</taxon>
        <taxon>Tybeckvirinae</taxon>
        <taxon>Lenusvirus</taxon>
        <taxon>Lenusvirus SAC12</taxon>
    </lineage>
</organism>
<proteinExistence type="predicted"/>
<keyword evidence="2" id="KW-1185">Reference proteome</keyword>
<name>A0A1I9KKI3_9CAUD</name>
<dbReference type="Proteomes" id="UP000223158">
    <property type="component" value="Segment"/>
</dbReference>
<dbReference type="EMBL" id="KU052488">
    <property type="protein sequence ID" value="ALY06931.1"/>
    <property type="molecule type" value="Genomic_DNA"/>
</dbReference>
<reference evidence="1 2" key="1">
    <citation type="submission" date="2015-11" db="EMBL/GenBank/DDBJ databases">
        <title>Lactobacillus brevis bacteriophage SA-C12: a mosaic Myoviridae member.</title>
        <authorList>
            <person name="Mahony J."/>
        </authorList>
    </citation>
    <scope>NUCLEOTIDE SEQUENCE [LARGE SCALE GENOMIC DNA]</scope>
</reference>
<sequence length="182" mass="21021">MGKSSSENMDFVNFERSDHFAQRALQRFCIEKSVLSRWTTNILSNGTKQKCVSNSRGTVYSVVYHEVKIIVSPSTRTIVTCYPVNNIQSLSKLAEKGKENEATRMAIDAINQGIQSVVRKKNKKIREIINAIKDMEDIHVKTTRVDYYVKQEKQIDDMYNVLDKEMTEKHTISDVLQNIHIY</sequence>
<gene>
    <name evidence="1" type="ORF">SAC12_110</name>
</gene>
<evidence type="ECO:0000313" key="2">
    <source>
        <dbReference type="Proteomes" id="UP000223158"/>
    </source>
</evidence>
<evidence type="ECO:0000313" key="1">
    <source>
        <dbReference type="EMBL" id="ALY06931.1"/>
    </source>
</evidence>
<accession>A0A1I9KKI3</accession>